<keyword evidence="2" id="KW-1185">Reference proteome</keyword>
<gene>
    <name evidence="1" type="ORF">Patl1_11880</name>
</gene>
<protein>
    <submittedName>
        <fullName evidence="1">Uncharacterized protein</fullName>
    </submittedName>
</protein>
<sequence>MPSNYIMKYIWKGGLLEKDHQELRKLRVYGTTGHEMAQLPHNLHDIIKDADSHIDTSSPQNVFKQLQNGVLLNQNTQDSDAIDFRLFLKGLTYHGGDWKRCKIKGVEVNELISGKSIEDRAKGWDKPVTLKFQLPNGETEQTTENLSDLETNVWIQLTIGEFHNTSSGMSGDMKISLSSPDAQEKTRLVIREINITAKE</sequence>
<proteinExistence type="predicted"/>
<accession>A0ACC1A2L2</accession>
<reference evidence="2" key="1">
    <citation type="journal article" date="2023" name="G3 (Bethesda)">
        <title>Genome assembly and association tests identify interacting loci associated with vigor, precocity, and sex in interspecific pistachio rootstocks.</title>
        <authorList>
            <person name="Palmer W."/>
            <person name="Jacygrad E."/>
            <person name="Sagayaradj S."/>
            <person name="Cavanaugh K."/>
            <person name="Han R."/>
            <person name="Bertier L."/>
            <person name="Beede B."/>
            <person name="Kafkas S."/>
            <person name="Golino D."/>
            <person name="Preece J."/>
            <person name="Michelmore R."/>
        </authorList>
    </citation>
    <scope>NUCLEOTIDE SEQUENCE [LARGE SCALE GENOMIC DNA]</scope>
</reference>
<name>A0ACC1A2L2_9ROSI</name>
<organism evidence="1 2">
    <name type="scientific">Pistacia atlantica</name>
    <dbReference type="NCBI Taxonomy" id="434234"/>
    <lineage>
        <taxon>Eukaryota</taxon>
        <taxon>Viridiplantae</taxon>
        <taxon>Streptophyta</taxon>
        <taxon>Embryophyta</taxon>
        <taxon>Tracheophyta</taxon>
        <taxon>Spermatophyta</taxon>
        <taxon>Magnoliopsida</taxon>
        <taxon>eudicotyledons</taxon>
        <taxon>Gunneridae</taxon>
        <taxon>Pentapetalae</taxon>
        <taxon>rosids</taxon>
        <taxon>malvids</taxon>
        <taxon>Sapindales</taxon>
        <taxon>Anacardiaceae</taxon>
        <taxon>Pistacia</taxon>
    </lineage>
</organism>
<evidence type="ECO:0000313" key="2">
    <source>
        <dbReference type="Proteomes" id="UP001164250"/>
    </source>
</evidence>
<evidence type="ECO:0000313" key="1">
    <source>
        <dbReference type="EMBL" id="KAJ0081725.1"/>
    </source>
</evidence>
<dbReference type="EMBL" id="CM047908">
    <property type="protein sequence ID" value="KAJ0081725.1"/>
    <property type="molecule type" value="Genomic_DNA"/>
</dbReference>
<dbReference type="Proteomes" id="UP001164250">
    <property type="component" value="Chromosome 12"/>
</dbReference>
<comment type="caution">
    <text evidence="1">The sequence shown here is derived from an EMBL/GenBank/DDBJ whole genome shotgun (WGS) entry which is preliminary data.</text>
</comment>